<keyword evidence="1" id="KW-0472">Membrane</keyword>
<keyword evidence="1" id="KW-0812">Transmembrane</keyword>
<dbReference type="Pfam" id="PF18898">
    <property type="entry name" value="DUF5654"/>
    <property type="match status" value="1"/>
</dbReference>
<protein>
    <submittedName>
        <fullName evidence="2">Uncharacterized protein</fullName>
    </submittedName>
</protein>
<dbReference type="RefSeq" id="WP_161931451.1">
    <property type="nucleotide sequence ID" value="NZ_CP047901.1"/>
</dbReference>
<feature type="transmembrane region" description="Helical" evidence="1">
    <location>
        <begin position="59"/>
        <end position="81"/>
    </location>
</feature>
<keyword evidence="3" id="KW-1185">Reference proteome</keyword>
<sequence>MAKKIEPPNSFRDLPLATIKQMLTLATSGFGLVAALAWNEVIKETVNLYIRPYFAKGSGLISLFIYAIAITALAVIVTLQLTKLQTQLESSSQPKKTKKRSN</sequence>
<proteinExistence type="predicted"/>
<dbReference type="EMBL" id="CP047901">
    <property type="protein sequence ID" value="QHO63042.1"/>
    <property type="molecule type" value="Genomic_DNA"/>
</dbReference>
<name>A0A857NAS0_9BACT</name>
<dbReference type="InterPro" id="IPR043713">
    <property type="entry name" value="DUF5654"/>
</dbReference>
<evidence type="ECO:0000313" key="3">
    <source>
        <dbReference type="Proteomes" id="UP000463983"/>
    </source>
</evidence>
<feature type="transmembrane region" description="Helical" evidence="1">
    <location>
        <begin position="21"/>
        <end position="39"/>
    </location>
</feature>
<organism evidence="2 3">
    <name type="scientific">Candidatus Chazhemtobacterium aquaticus</name>
    <dbReference type="NCBI Taxonomy" id="2715735"/>
    <lineage>
        <taxon>Bacteria</taxon>
        <taxon>Candidatus Chazhemtobacteraceae</taxon>
        <taxon>Candidatus Chazhemtobacterium</taxon>
    </lineage>
</organism>
<keyword evidence="1" id="KW-1133">Transmembrane helix</keyword>
<accession>A0A857NAS0</accession>
<evidence type="ECO:0000256" key="1">
    <source>
        <dbReference type="SAM" id="Phobius"/>
    </source>
</evidence>
<dbReference type="AlphaFoldDB" id="A0A857NAS0"/>
<evidence type="ECO:0000313" key="2">
    <source>
        <dbReference type="EMBL" id="QHO63042.1"/>
    </source>
</evidence>
<dbReference type="Proteomes" id="UP000463983">
    <property type="component" value="Chromosome"/>
</dbReference>
<gene>
    <name evidence="2" type="ORF">MICH65_0061</name>
</gene>
<dbReference type="KEGG" id="caqa:MICH65_0061"/>
<reference evidence="3" key="1">
    <citation type="journal article" date="2020" name="Microorganisms">
        <title>Complete Genome of a Member of a New Bacterial Lineage in the Microgenomates Group Reveals an Unusual Nucleotide Composition Disparity Between Two Strands of DNA and Limited Metabolic Potential.</title>
        <authorList>
            <person name="Kadnikov V.V."/>
            <person name="Mardanov A.V."/>
            <person name="Beletsky A.V."/>
            <person name="Karnachuk O.V."/>
            <person name="Ravin N.V."/>
        </authorList>
    </citation>
    <scope>NUCLEOTIDE SEQUENCE [LARGE SCALE GENOMIC DNA]</scope>
</reference>